<evidence type="ECO:0000313" key="8">
    <source>
        <dbReference type="EMBL" id="TFU22633.1"/>
    </source>
</evidence>
<dbReference type="AlphaFoldDB" id="A0A4Y9F5I4"/>
<dbReference type="PRINTS" id="PR01036">
    <property type="entry name" value="TCRTETB"/>
</dbReference>
<evidence type="ECO:0000259" key="7">
    <source>
        <dbReference type="PROSITE" id="PS50850"/>
    </source>
</evidence>
<feature type="transmembrane region" description="Helical" evidence="6">
    <location>
        <begin position="247"/>
        <end position="267"/>
    </location>
</feature>
<feature type="domain" description="Major facilitator superfamily (MFS) profile" evidence="7">
    <location>
        <begin position="27"/>
        <end position="480"/>
    </location>
</feature>
<feature type="transmembrane region" description="Helical" evidence="6">
    <location>
        <begin position="453"/>
        <end position="477"/>
    </location>
</feature>
<name>A0A4Y9F5I4_9MICC</name>
<feature type="transmembrane region" description="Helical" evidence="6">
    <location>
        <begin position="183"/>
        <end position="204"/>
    </location>
</feature>
<evidence type="ECO:0000256" key="6">
    <source>
        <dbReference type="SAM" id="Phobius"/>
    </source>
</evidence>
<dbReference type="InterPro" id="IPR020846">
    <property type="entry name" value="MFS_dom"/>
</dbReference>
<proteinExistence type="predicted"/>
<feature type="compositionally biased region" description="Polar residues" evidence="5">
    <location>
        <begin position="1"/>
        <end position="12"/>
    </location>
</feature>
<evidence type="ECO:0000256" key="3">
    <source>
        <dbReference type="ARBA" id="ARBA00022989"/>
    </source>
</evidence>
<feature type="transmembrane region" description="Helical" evidence="6">
    <location>
        <begin position="93"/>
        <end position="112"/>
    </location>
</feature>
<evidence type="ECO:0000256" key="1">
    <source>
        <dbReference type="ARBA" id="ARBA00004651"/>
    </source>
</evidence>
<evidence type="ECO:0000256" key="4">
    <source>
        <dbReference type="ARBA" id="ARBA00023136"/>
    </source>
</evidence>
<dbReference type="GO" id="GO:0022857">
    <property type="term" value="F:transmembrane transporter activity"/>
    <property type="evidence" value="ECO:0007669"/>
    <property type="project" value="InterPro"/>
</dbReference>
<feature type="transmembrane region" description="Helical" evidence="6">
    <location>
        <begin position="224"/>
        <end position="241"/>
    </location>
</feature>
<keyword evidence="4 6" id="KW-0472">Membrane</keyword>
<feature type="transmembrane region" description="Helical" evidence="6">
    <location>
        <begin position="355"/>
        <end position="373"/>
    </location>
</feature>
<dbReference type="PROSITE" id="PS50850">
    <property type="entry name" value="MFS"/>
    <property type="match status" value="1"/>
</dbReference>
<gene>
    <name evidence="8" type="ORF">E4U03_05440</name>
</gene>
<sequence>MNTRPEPGSTQGVPDAQLPATSSPRKLLTALLTPLFMALMAISVVNVALTPIGHSLNAGSSQTQWVVSGYALAFGVPLVAAGRIGDATGRRRMFMIGVSLFTLGSLLSAVAPTIEILIAARVLQGLGAGFFNPQTTGIIQANFTGQARARAYGIFGTVVALAVIVGPVLGGFLIQIFGGSLGWRMMFLVNVPIGLAGLLLARLWVPNDRPSAPVQHARLDLDPVGMTTLALAIFAVLFPFVERSGNPLVWAVLPVGLALIAFFIAWEKRYKKAGRPPMLDIDLVTKPAFRNGIMIVTLYFLGNTSVWLVIPIYVQNHLGQSALTAALITIPSSLLSAFAAPWAGRRVLAMGRRMVMLGFGLSLTSIVATMLTVTPVEQGLLPVWALAVPLILIGAGGGLVISPNQTLTLASVPPAISGVAGGVLSLGQRMGTAIGTAIIPSILYGLVESGAHWNVGLIASFGAIVLTLSLGLAFTIADRRRELREG</sequence>
<dbReference type="InterPro" id="IPR036259">
    <property type="entry name" value="MFS_trans_sf"/>
</dbReference>
<evidence type="ECO:0000313" key="9">
    <source>
        <dbReference type="Proteomes" id="UP000297951"/>
    </source>
</evidence>
<dbReference type="PANTHER" id="PTHR42718">
    <property type="entry name" value="MAJOR FACILITATOR SUPERFAMILY MULTIDRUG TRANSPORTER MFSC"/>
    <property type="match status" value="1"/>
</dbReference>
<feature type="transmembrane region" description="Helical" evidence="6">
    <location>
        <begin position="64"/>
        <end position="81"/>
    </location>
</feature>
<protein>
    <submittedName>
        <fullName evidence="8">MFS transporter</fullName>
    </submittedName>
</protein>
<dbReference type="SUPFAM" id="SSF103473">
    <property type="entry name" value="MFS general substrate transporter"/>
    <property type="match status" value="1"/>
</dbReference>
<dbReference type="Gene3D" id="1.20.1250.20">
    <property type="entry name" value="MFS general substrate transporter like domains"/>
    <property type="match status" value="1"/>
</dbReference>
<comment type="subcellular location">
    <subcellularLocation>
        <location evidence="1">Cell membrane</location>
        <topology evidence="1">Multi-pass membrane protein</topology>
    </subcellularLocation>
</comment>
<keyword evidence="3 6" id="KW-1133">Transmembrane helix</keyword>
<feature type="region of interest" description="Disordered" evidence="5">
    <location>
        <begin position="1"/>
        <end position="20"/>
    </location>
</feature>
<dbReference type="OrthoDB" id="7375466at2"/>
<feature type="transmembrane region" description="Helical" evidence="6">
    <location>
        <begin position="151"/>
        <end position="177"/>
    </location>
</feature>
<dbReference type="InterPro" id="IPR011701">
    <property type="entry name" value="MFS"/>
</dbReference>
<dbReference type="Pfam" id="PF07690">
    <property type="entry name" value="MFS_1"/>
    <property type="match status" value="2"/>
</dbReference>
<dbReference type="GO" id="GO:0005886">
    <property type="term" value="C:plasma membrane"/>
    <property type="evidence" value="ECO:0007669"/>
    <property type="project" value="UniProtKB-SubCell"/>
</dbReference>
<organism evidence="8 9">
    <name type="scientific">Rothia nasimurium</name>
    <dbReference type="NCBI Taxonomy" id="85336"/>
    <lineage>
        <taxon>Bacteria</taxon>
        <taxon>Bacillati</taxon>
        <taxon>Actinomycetota</taxon>
        <taxon>Actinomycetes</taxon>
        <taxon>Micrococcales</taxon>
        <taxon>Micrococcaceae</taxon>
        <taxon>Rothia</taxon>
    </lineage>
</organism>
<evidence type="ECO:0000256" key="5">
    <source>
        <dbReference type="SAM" id="MobiDB-lite"/>
    </source>
</evidence>
<reference evidence="8 9" key="1">
    <citation type="submission" date="2019-03" db="EMBL/GenBank/DDBJ databases">
        <title>Diversity of the mouse oral microbiome.</title>
        <authorList>
            <person name="Joseph S."/>
            <person name="Aduse-Opoku J."/>
            <person name="Curtis M."/>
            <person name="Wade W."/>
            <person name="Hashim A."/>
        </authorList>
    </citation>
    <scope>NUCLEOTIDE SEQUENCE [LARGE SCALE GENOMIC DNA]</scope>
    <source>
        <strain evidence="9">irhom_31</strain>
    </source>
</reference>
<dbReference type="RefSeq" id="WP_135012228.1">
    <property type="nucleotide sequence ID" value="NZ_JADGLK010000015.1"/>
</dbReference>
<keyword evidence="2 6" id="KW-0812">Transmembrane</keyword>
<accession>A0A4Y9F5I4</accession>
<dbReference type="Gene3D" id="1.20.1720.10">
    <property type="entry name" value="Multidrug resistance protein D"/>
    <property type="match status" value="1"/>
</dbReference>
<feature type="transmembrane region" description="Helical" evidence="6">
    <location>
        <begin position="288"/>
        <end position="310"/>
    </location>
</feature>
<evidence type="ECO:0000256" key="2">
    <source>
        <dbReference type="ARBA" id="ARBA00022692"/>
    </source>
</evidence>
<dbReference type="CDD" id="cd17321">
    <property type="entry name" value="MFS_MMR_MDR_like"/>
    <property type="match status" value="1"/>
</dbReference>
<dbReference type="EMBL" id="SPQC01000015">
    <property type="protein sequence ID" value="TFU22633.1"/>
    <property type="molecule type" value="Genomic_DNA"/>
</dbReference>
<feature type="transmembrane region" description="Helical" evidence="6">
    <location>
        <begin position="379"/>
        <end position="401"/>
    </location>
</feature>
<feature type="transmembrane region" description="Helical" evidence="6">
    <location>
        <begin position="322"/>
        <end position="343"/>
    </location>
</feature>
<dbReference type="PANTHER" id="PTHR42718:SF39">
    <property type="entry name" value="ACTINORHODIN TRANSPORTER-RELATED"/>
    <property type="match status" value="1"/>
</dbReference>
<dbReference type="Proteomes" id="UP000297951">
    <property type="component" value="Unassembled WGS sequence"/>
</dbReference>
<comment type="caution">
    <text evidence="8">The sequence shown here is derived from an EMBL/GenBank/DDBJ whole genome shotgun (WGS) entry which is preliminary data.</text>
</comment>
<dbReference type="STRING" id="85336.A7979_08900"/>
<feature type="transmembrane region" description="Helical" evidence="6">
    <location>
        <begin position="27"/>
        <end position="52"/>
    </location>
</feature>